<accession>A0A543CHS5</accession>
<evidence type="ECO:0000313" key="2">
    <source>
        <dbReference type="Proteomes" id="UP000316096"/>
    </source>
</evidence>
<evidence type="ECO:0000313" key="1">
    <source>
        <dbReference type="EMBL" id="TQL96662.1"/>
    </source>
</evidence>
<name>A0A543CHS5_9ACTN</name>
<dbReference type="AlphaFoldDB" id="A0A543CHS5"/>
<dbReference type="Proteomes" id="UP000316096">
    <property type="component" value="Unassembled WGS sequence"/>
</dbReference>
<dbReference type="EMBL" id="VFOZ01000001">
    <property type="protein sequence ID" value="TQL96662.1"/>
    <property type="molecule type" value="Genomic_DNA"/>
</dbReference>
<reference evidence="1 2" key="1">
    <citation type="submission" date="2019-06" db="EMBL/GenBank/DDBJ databases">
        <title>Sequencing the genomes of 1000 actinobacteria strains.</title>
        <authorList>
            <person name="Klenk H.-P."/>
        </authorList>
    </citation>
    <scope>NUCLEOTIDE SEQUENCE [LARGE SCALE GENOMIC DNA]</scope>
    <source>
        <strain evidence="1 2">DSM 102200</strain>
    </source>
</reference>
<gene>
    <name evidence="1" type="ORF">FB559_2207</name>
</gene>
<comment type="caution">
    <text evidence="1">The sequence shown here is derived from an EMBL/GenBank/DDBJ whole genome shotgun (WGS) entry which is preliminary data.</text>
</comment>
<organism evidence="1 2">
    <name type="scientific">Actinoallomurus bryophytorum</name>
    <dbReference type="NCBI Taxonomy" id="1490222"/>
    <lineage>
        <taxon>Bacteria</taxon>
        <taxon>Bacillati</taxon>
        <taxon>Actinomycetota</taxon>
        <taxon>Actinomycetes</taxon>
        <taxon>Streptosporangiales</taxon>
        <taxon>Thermomonosporaceae</taxon>
        <taxon>Actinoallomurus</taxon>
    </lineage>
</organism>
<proteinExistence type="predicted"/>
<protein>
    <submittedName>
        <fullName evidence="1">Uncharacterized protein</fullName>
    </submittedName>
</protein>
<keyword evidence="2" id="KW-1185">Reference proteome</keyword>
<sequence length="209" mass="22495">MRGAAEVCPETVSEAASVFSAGIGSDAQSRVVLQGVPAVFSYRLEAEAGRRRRAGLGAITSPDILQFLLGLPVGVPVPLAALTRPERSVLRSAADGALLVEDQCVIRLAEPPVAVGLAMVPVRAWRRGLEHAGRFAPFCSRAMVLRRPPRDLEVLRMEADFYGIGVVIAGEGAEPPELVVPPAPFHRNRFTAAGWLFLEETYRQVTRSS</sequence>